<feature type="transmembrane region" description="Helical" evidence="1">
    <location>
        <begin position="21"/>
        <end position="43"/>
    </location>
</feature>
<dbReference type="Proteomes" id="UP001597033">
    <property type="component" value="Unassembled WGS sequence"/>
</dbReference>
<dbReference type="RefSeq" id="WP_274381855.1">
    <property type="nucleotide sequence ID" value="NZ_JBHTKN010000001.1"/>
</dbReference>
<evidence type="ECO:0000256" key="1">
    <source>
        <dbReference type="SAM" id="Phobius"/>
    </source>
</evidence>
<name>A0ABW3LQQ7_9GAMM</name>
<dbReference type="EMBL" id="JBHTKN010000001">
    <property type="protein sequence ID" value="MFD1040746.1"/>
    <property type="molecule type" value="Genomic_DNA"/>
</dbReference>
<keyword evidence="1" id="KW-0472">Membrane</keyword>
<comment type="caution">
    <text evidence="2">The sequence shown here is derived from an EMBL/GenBank/DDBJ whole genome shotgun (WGS) entry which is preliminary data.</text>
</comment>
<keyword evidence="1" id="KW-0812">Transmembrane</keyword>
<organism evidence="2 3">
    <name type="scientific">Pseudoxanthomonas kaohsiungensis</name>
    <dbReference type="NCBI Taxonomy" id="283923"/>
    <lineage>
        <taxon>Bacteria</taxon>
        <taxon>Pseudomonadati</taxon>
        <taxon>Pseudomonadota</taxon>
        <taxon>Gammaproteobacteria</taxon>
        <taxon>Lysobacterales</taxon>
        <taxon>Lysobacteraceae</taxon>
        <taxon>Pseudoxanthomonas</taxon>
    </lineage>
</organism>
<keyword evidence="3" id="KW-1185">Reference proteome</keyword>
<sequence>MSIFDRIAHSQEHSFIALRTNGLLAMALTGLAVLTATILPAIVA</sequence>
<reference evidence="3" key="1">
    <citation type="journal article" date="2019" name="Int. J. Syst. Evol. Microbiol.">
        <title>The Global Catalogue of Microorganisms (GCM) 10K type strain sequencing project: providing services to taxonomists for standard genome sequencing and annotation.</title>
        <authorList>
            <consortium name="The Broad Institute Genomics Platform"/>
            <consortium name="The Broad Institute Genome Sequencing Center for Infectious Disease"/>
            <person name="Wu L."/>
            <person name="Ma J."/>
        </authorList>
    </citation>
    <scope>NUCLEOTIDE SEQUENCE [LARGE SCALE GENOMIC DNA]</scope>
    <source>
        <strain evidence="3">CCUG 55854</strain>
    </source>
</reference>
<gene>
    <name evidence="2" type="ORF">ACFQ2N_00085</name>
</gene>
<keyword evidence="1" id="KW-1133">Transmembrane helix</keyword>
<evidence type="ECO:0000313" key="3">
    <source>
        <dbReference type="Proteomes" id="UP001597033"/>
    </source>
</evidence>
<protein>
    <submittedName>
        <fullName evidence="2">Uncharacterized protein</fullName>
    </submittedName>
</protein>
<accession>A0ABW3LQQ7</accession>
<evidence type="ECO:0000313" key="2">
    <source>
        <dbReference type="EMBL" id="MFD1040746.1"/>
    </source>
</evidence>
<proteinExistence type="predicted"/>